<dbReference type="Gene3D" id="1.10.10.10">
    <property type="entry name" value="Winged helix-like DNA-binding domain superfamily/Winged helix DNA-binding domain"/>
    <property type="match status" value="1"/>
</dbReference>
<protein>
    <recommendedName>
        <fullName evidence="5">HTH hxlR-type domain-containing protein</fullName>
    </recommendedName>
</protein>
<dbReference type="SUPFAM" id="SSF46785">
    <property type="entry name" value="Winged helix' DNA-binding domain"/>
    <property type="match status" value="1"/>
</dbReference>
<dbReference type="Pfam" id="PF01638">
    <property type="entry name" value="HxlR"/>
    <property type="match status" value="1"/>
</dbReference>
<dbReference type="InterPro" id="IPR036388">
    <property type="entry name" value="WH-like_DNA-bd_sf"/>
</dbReference>
<proteinExistence type="predicted"/>
<evidence type="ECO:0000256" key="3">
    <source>
        <dbReference type="ARBA" id="ARBA00023163"/>
    </source>
</evidence>
<feature type="domain" description="HTH hxlR-type" evidence="5">
    <location>
        <begin position="21"/>
        <end position="119"/>
    </location>
</feature>
<dbReference type="PANTHER" id="PTHR33204">
    <property type="entry name" value="TRANSCRIPTIONAL REGULATOR, MARR FAMILY"/>
    <property type="match status" value="1"/>
</dbReference>
<keyword evidence="7" id="KW-1185">Reference proteome</keyword>
<evidence type="ECO:0000259" key="5">
    <source>
        <dbReference type="PROSITE" id="PS51118"/>
    </source>
</evidence>
<dbReference type="PANTHER" id="PTHR33204:SF18">
    <property type="entry name" value="TRANSCRIPTIONAL REGULATORY PROTEIN"/>
    <property type="match status" value="1"/>
</dbReference>
<evidence type="ECO:0000256" key="4">
    <source>
        <dbReference type="SAM" id="MobiDB-lite"/>
    </source>
</evidence>
<sequence>MAPGMSTPAGTTDSDPAPDRCPCRPLLDRFGDRWSVLLLISLQDGSKCHGELARTIGDISRKILTQTLRGLERDGLVLRTVLDGPVLRVRYELTALGRSLAGPLSAIRGWMDLHQEEMEAHQRAYDARATDPGVTDLRRARSARRATAERTPTGQASSRTRWSTQTATARSSGASAPSSILTP</sequence>
<dbReference type="EMBL" id="BAAALF010000071">
    <property type="protein sequence ID" value="GAA1245364.1"/>
    <property type="molecule type" value="Genomic_DNA"/>
</dbReference>
<feature type="region of interest" description="Disordered" evidence="4">
    <location>
        <begin position="128"/>
        <end position="183"/>
    </location>
</feature>
<dbReference type="Proteomes" id="UP001500037">
    <property type="component" value="Unassembled WGS sequence"/>
</dbReference>
<comment type="caution">
    <text evidence="6">The sequence shown here is derived from an EMBL/GenBank/DDBJ whole genome shotgun (WGS) entry which is preliminary data.</text>
</comment>
<gene>
    <name evidence="6" type="ORF">GCM10009665_40290</name>
</gene>
<name>A0ABN1WD12_9ACTN</name>
<keyword evidence="2" id="KW-0238">DNA-binding</keyword>
<accession>A0ABN1WD12</accession>
<dbReference type="PROSITE" id="PS51118">
    <property type="entry name" value="HTH_HXLR"/>
    <property type="match status" value="1"/>
</dbReference>
<dbReference type="InterPro" id="IPR002577">
    <property type="entry name" value="HTH_HxlR"/>
</dbReference>
<dbReference type="InterPro" id="IPR036390">
    <property type="entry name" value="WH_DNA-bd_sf"/>
</dbReference>
<evidence type="ECO:0000256" key="1">
    <source>
        <dbReference type="ARBA" id="ARBA00023015"/>
    </source>
</evidence>
<feature type="compositionally biased region" description="Polar residues" evidence="4">
    <location>
        <begin position="154"/>
        <end position="183"/>
    </location>
</feature>
<organism evidence="6 7">
    <name type="scientific">Kitasatospora nipponensis</name>
    <dbReference type="NCBI Taxonomy" id="258049"/>
    <lineage>
        <taxon>Bacteria</taxon>
        <taxon>Bacillati</taxon>
        <taxon>Actinomycetota</taxon>
        <taxon>Actinomycetes</taxon>
        <taxon>Kitasatosporales</taxon>
        <taxon>Streptomycetaceae</taxon>
        <taxon>Kitasatospora</taxon>
    </lineage>
</organism>
<evidence type="ECO:0000313" key="7">
    <source>
        <dbReference type="Proteomes" id="UP001500037"/>
    </source>
</evidence>
<feature type="region of interest" description="Disordered" evidence="4">
    <location>
        <begin position="1"/>
        <end position="20"/>
    </location>
</feature>
<keyword evidence="1" id="KW-0805">Transcription regulation</keyword>
<keyword evidence="3" id="KW-0804">Transcription</keyword>
<reference evidence="6 7" key="1">
    <citation type="journal article" date="2019" name="Int. J. Syst. Evol. Microbiol.">
        <title>The Global Catalogue of Microorganisms (GCM) 10K type strain sequencing project: providing services to taxonomists for standard genome sequencing and annotation.</title>
        <authorList>
            <consortium name="The Broad Institute Genomics Platform"/>
            <consortium name="The Broad Institute Genome Sequencing Center for Infectious Disease"/>
            <person name="Wu L."/>
            <person name="Ma J."/>
        </authorList>
    </citation>
    <scope>NUCLEOTIDE SEQUENCE [LARGE SCALE GENOMIC DNA]</scope>
    <source>
        <strain evidence="6 7">JCM 13004</strain>
    </source>
</reference>
<evidence type="ECO:0000256" key="2">
    <source>
        <dbReference type="ARBA" id="ARBA00023125"/>
    </source>
</evidence>
<evidence type="ECO:0000313" key="6">
    <source>
        <dbReference type="EMBL" id="GAA1245364.1"/>
    </source>
</evidence>